<dbReference type="EMBL" id="BMVW01000014">
    <property type="protein sequence ID" value="GGZ30303.1"/>
    <property type="molecule type" value="Genomic_DNA"/>
</dbReference>
<evidence type="ECO:0000256" key="1">
    <source>
        <dbReference type="SAM" id="MobiDB-lite"/>
    </source>
</evidence>
<reference evidence="2" key="1">
    <citation type="journal article" date="2014" name="Int. J. Syst. Evol. Microbiol.">
        <title>Complete genome sequence of Corynebacterium casei LMG S-19264T (=DSM 44701T), isolated from a smear-ripened cheese.</title>
        <authorList>
            <consortium name="US DOE Joint Genome Institute (JGI-PGF)"/>
            <person name="Walter F."/>
            <person name="Albersmeier A."/>
            <person name="Kalinowski J."/>
            <person name="Ruckert C."/>
        </authorList>
    </citation>
    <scope>NUCLEOTIDE SEQUENCE</scope>
    <source>
        <strain evidence="2">JCM 4815</strain>
    </source>
</reference>
<comment type="caution">
    <text evidence="2">The sequence shown here is derived from an EMBL/GenBank/DDBJ whole genome shotgun (WGS) entry which is preliminary data.</text>
</comment>
<dbReference type="AlphaFoldDB" id="A0A918Q2M6"/>
<name>A0A918Q2M6_9ACTN</name>
<accession>A0A918Q2M6</accession>
<protein>
    <submittedName>
        <fullName evidence="2">Uncharacterized protein</fullName>
    </submittedName>
</protein>
<feature type="compositionally biased region" description="Polar residues" evidence="1">
    <location>
        <begin position="128"/>
        <end position="137"/>
    </location>
</feature>
<feature type="compositionally biased region" description="Basic and acidic residues" evidence="1">
    <location>
        <begin position="151"/>
        <end position="162"/>
    </location>
</feature>
<gene>
    <name evidence="2" type="ORF">GCM10010365_58530</name>
</gene>
<keyword evidence="3" id="KW-1185">Reference proteome</keyword>
<evidence type="ECO:0000313" key="3">
    <source>
        <dbReference type="Proteomes" id="UP000622166"/>
    </source>
</evidence>
<dbReference type="Proteomes" id="UP000622166">
    <property type="component" value="Unassembled WGS sequence"/>
</dbReference>
<organism evidence="2 3">
    <name type="scientific">Streptomyces poonensis</name>
    <dbReference type="NCBI Taxonomy" id="68255"/>
    <lineage>
        <taxon>Bacteria</taxon>
        <taxon>Bacillati</taxon>
        <taxon>Actinomycetota</taxon>
        <taxon>Actinomycetes</taxon>
        <taxon>Kitasatosporales</taxon>
        <taxon>Streptomycetaceae</taxon>
        <taxon>Streptomyces</taxon>
    </lineage>
</organism>
<sequence>MTMNVGHHHDGAECETAGCRFDDTRTAGAIVTVGVNERGLWFSGAAAPWLSEWDHAVFAACRPSRHMRQGMGGSRQLRAALTVPVPGHSSSPRPPSPNGRTWPSPRRRPATTTTSDSVRTACPDRTRASTPSGSPQRSPAGPFLDFLADALQRHETERRAETEGMAALVTDTPSTLVPARNGGD</sequence>
<feature type="region of interest" description="Disordered" evidence="1">
    <location>
        <begin position="84"/>
        <end position="184"/>
    </location>
</feature>
<proteinExistence type="predicted"/>
<evidence type="ECO:0000313" key="2">
    <source>
        <dbReference type="EMBL" id="GGZ30303.1"/>
    </source>
</evidence>
<reference evidence="2" key="2">
    <citation type="submission" date="2020-09" db="EMBL/GenBank/DDBJ databases">
        <authorList>
            <person name="Sun Q."/>
            <person name="Ohkuma M."/>
        </authorList>
    </citation>
    <scope>NUCLEOTIDE SEQUENCE</scope>
    <source>
        <strain evidence="2">JCM 4815</strain>
    </source>
</reference>
<dbReference type="RefSeq" id="WP_189864230.1">
    <property type="nucleotide sequence ID" value="NZ_BMVW01000014.1"/>
</dbReference>
<feature type="compositionally biased region" description="Low complexity" evidence="1">
    <location>
        <begin position="100"/>
        <end position="117"/>
    </location>
</feature>